<gene>
    <name evidence="11" type="ORF">D4Z93_04045</name>
</gene>
<keyword evidence="4" id="KW-0808">Transferase</keyword>
<evidence type="ECO:0000256" key="2">
    <source>
        <dbReference type="ARBA" id="ARBA00005992"/>
    </source>
</evidence>
<dbReference type="SUPFAM" id="SSF47090">
    <property type="entry name" value="PGBD-like"/>
    <property type="match status" value="1"/>
</dbReference>
<dbReference type="PANTHER" id="PTHR30582">
    <property type="entry name" value="L,D-TRANSPEPTIDASE"/>
    <property type="match status" value="1"/>
</dbReference>
<evidence type="ECO:0000256" key="1">
    <source>
        <dbReference type="ARBA" id="ARBA00004752"/>
    </source>
</evidence>
<dbReference type="Gene3D" id="2.40.440.10">
    <property type="entry name" value="L,D-transpeptidase catalytic domain-like"/>
    <property type="match status" value="1"/>
</dbReference>
<keyword evidence="6 9" id="KW-0133">Cell shape</keyword>
<dbReference type="GO" id="GO:0005576">
    <property type="term" value="C:extracellular region"/>
    <property type="evidence" value="ECO:0007669"/>
    <property type="project" value="TreeGrafter"/>
</dbReference>
<dbReference type="GO" id="GO:0008360">
    <property type="term" value="P:regulation of cell shape"/>
    <property type="evidence" value="ECO:0007669"/>
    <property type="project" value="UniProtKB-UniRule"/>
</dbReference>
<evidence type="ECO:0000256" key="6">
    <source>
        <dbReference type="ARBA" id="ARBA00022960"/>
    </source>
</evidence>
<evidence type="ECO:0000256" key="9">
    <source>
        <dbReference type="PROSITE-ProRule" id="PRU01373"/>
    </source>
</evidence>
<dbReference type="InterPro" id="IPR050979">
    <property type="entry name" value="LD-transpeptidase"/>
</dbReference>
<dbReference type="Pfam" id="PF03734">
    <property type="entry name" value="YkuD"/>
    <property type="match status" value="1"/>
</dbReference>
<organism evidence="11 12">
    <name type="scientific">Clostridium fermenticellae</name>
    <dbReference type="NCBI Taxonomy" id="2068654"/>
    <lineage>
        <taxon>Bacteria</taxon>
        <taxon>Bacillati</taxon>
        <taxon>Bacillota</taxon>
        <taxon>Clostridia</taxon>
        <taxon>Eubacteriales</taxon>
        <taxon>Clostridiaceae</taxon>
        <taxon>Clostridium</taxon>
    </lineage>
</organism>
<dbReference type="Gene3D" id="1.10.101.10">
    <property type="entry name" value="PGBD-like superfamily/PGBD"/>
    <property type="match status" value="1"/>
</dbReference>
<dbReference type="SUPFAM" id="SSF141523">
    <property type="entry name" value="L,D-transpeptidase catalytic domain-like"/>
    <property type="match status" value="1"/>
</dbReference>
<dbReference type="EMBL" id="CP032416">
    <property type="protein sequence ID" value="AYD39735.1"/>
    <property type="molecule type" value="Genomic_DNA"/>
</dbReference>
<dbReference type="GO" id="GO:0016757">
    <property type="term" value="F:glycosyltransferase activity"/>
    <property type="evidence" value="ECO:0007669"/>
    <property type="project" value="UniProtKB-KW"/>
</dbReference>
<dbReference type="Pfam" id="PF01471">
    <property type="entry name" value="PG_binding_1"/>
    <property type="match status" value="1"/>
</dbReference>
<dbReference type="AlphaFoldDB" id="A0A386H2G5"/>
<feature type="active site" description="Nucleophile" evidence="9">
    <location>
        <position position="127"/>
    </location>
</feature>
<keyword evidence="12" id="KW-1185">Reference proteome</keyword>
<evidence type="ECO:0000256" key="4">
    <source>
        <dbReference type="ARBA" id="ARBA00022679"/>
    </source>
</evidence>
<dbReference type="KEGG" id="cfer:D4Z93_04045"/>
<comment type="pathway">
    <text evidence="1 9">Cell wall biogenesis; peptidoglycan biosynthesis.</text>
</comment>
<dbReference type="GO" id="GO:0018104">
    <property type="term" value="P:peptidoglycan-protein cross-linking"/>
    <property type="evidence" value="ECO:0007669"/>
    <property type="project" value="TreeGrafter"/>
</dbReference>
<dbReference type="InterPro" id="IPR036366">
    <property type="entry name" value="PGBDSf"/>
</dbReference>
<dbReference type="InterPro" id="IPR005490">
    <property type="entry name" value="LD_TPept_cat_dom"/>
</dbReference>
<dbReference type="InterPro" id="IPR002477">
    <property type="entry name" value="Peptidoglycan-bd-like"/>
</dbReference>
<dbReference type="InterPro" id="IPR038063">
    <property type="entry name" value="Transpep_catalytic_dom"/>
</dbReference>
<evidence type="ECO:0000313" key="11">
    <source>
        <dbReference type="EMBL" id="AYD39735.1"/>
    </source>
</evidence>
<sequence length="232" mass="26434">MHLKRMMLIVSFIIVIEVLMLYNRPLVTSYKDVSSKISLKDNYIIIVDTTSNELSVFKDGKLSKMYTVAAGKPISPSPIGTWKIISKDTWGEGFGGRWMGFNVPWGRYGIHGTIYPNSIGWNSSHGCIRMKNKEVRELYDYIPIGTTVIIYGGEYARFGQSLRILRPGMTGSDIYELQLILKEKDYYKAKPDGIYGDYFKLVVHEFQKKNGLQISDNVGNSFYSKLGIRLID</sequence>
<name>A0A386H2G5_9CLOT</name>
<evidence type="ECO:0000259" key="10">
    <source>
        <dbReference type="PROSITE" id="PS52029"/>
    </source>
</evidence>
<dbReference type="GO" id="GO:0071555">
    <property type="term" value="P:cell wall organization"/>
    <property type="evidence" value="ECO:0007669"/>
    <property type="project" value="UniProtKB-UniRule"/>
</dbReference>
<reference evidence="11 12" key="1">
    <citation type="journal article" date="2019" name="Int. J. Syst. Evol. Microbiol.">
        <title>Clostridium fermenticellae sp. nov., isolated from the mud in a fermentation cellar for the production of the Chinese liquor, baijiu.</title>
        <authorList>
            <person name="Xu P.X."/>
            <person name="Chai L.J."/>
            <person name="Qiu T."/>
            <person name="Zhang X.J."/>
            <person name="Lu Z.M."/>
            <person name="Xiao C."/>
            <person name="Wang S.T."/>
            <person name="Shen C.H."/>
            <person name="Shi J.S."/>
            <person name="Xu Z.H."/>
        </authorList>
    </citation>
    <scope>NUCLEOTIDE SEQUENCE [LARGE SCALE GENOMIC DNA]</scope>
    <source>
        <strain evidence="11 12">JN500901</strain>
    </source>
</reference>
<protein>
    <recommendedName>
        <fullName evidence="10">L,D-TPase catalytic domain-containing protein</fullName>
    </recommendedName>
</protein>
<evidence type="ECO:0000256" key="5">
    <source>
        <dbReference type="ARBA" id="ARBA00022801"/>
    </source>
</evidence>
<dbReference type="OrthoDB" id="9787225at2"/>
<dbReference type="RefSeq" id="WP_119970609.1">
    <property type="nucleotide sequence ID" value="NZ_CP032416.1"/>
</dbReference>
<dbReference type="CDD" id="cd16913">
    <property type="entry name" value="YkuD_like"/>
    <property type="match status" value="1"/>
</dbReference>
<dbReference type="PANTHER" id="PTHR30582:SF24">
    <property type="entry name" value="L,D-TRANSPEPTIDASE ERFK_SRFK-RELATED"/>
    <property type="match status" value="1"/>
</dbReference>
<keyword evidence="7 9" id="KW-0573">Peptidoglycan synthesis</keyword>
<proteinExistence type="inferred from homology"/>
<evidence type="ECO:0000313" key="12">
    <source>
        <dbReference type="Proteomes" id="UP000266301"/>
    </source>
</evidence>
<dbReference type="InterPro" id="IPR036365">
    <property type="entry name" value="PGBD-like_sf"/>
</dbReference>
<accession>A0A386H2G5</accession>
<evidence type="ECO:0000256" key="3">
    <source>
        <dbReference type="ARBA" id="ARBA00022676"/>
    </source>
</evidence>
<dbReference type="PROSITE" id="PS52029">
    <property type="entry name" value="LD_TPASE"/>
    <property type="match status" value="1"/>
</dbReference>
<evidence type="ECO:0000256" key="8">
    <source>
        <dbReference type="ARBA" id="ARBA00023316"/>
    </source>
</evidence>
<feature type="active site" description="Proton donor/acceptor" evidence="9">
    <location>
        <position position="111"/>
    </location>
</feature>
<comment type="similarity">
    <text evidence="2">Belongs to the YkuD family.</text>
</comment>
<keyword evidence="5" id="KW-0378">Hydrolase</keyword>
<dbReference type="UniPathway" id="UPA00219"/>
<dbReference type="Proteomes" id="UP000266301">
    <property type="component" value="Chromosome"/>
</dbReference>
<feature type="domain" description="L,D-TPase catalytic" evidence="10">
    <location>
        <begin position="43"/>
        <end position="151"/>
    </location>
</feature>
<keyword evidence="3" id="KW-0328">Glycosyltransferase</keyword>
<dbReference type="GO" id="GO:0071972">
    <property type="term" value="F:peptidoglycan L,D-transpeptidase activity"/>
    <property type="evidence" value="ECO:0007669"/>
    <property type="project" value="TreeGrafter"/>
</dbReference>
<evidence type="ECO:0000256" key="7">
    <source>
        <dbReference type="ARBA" id="ARBA00022984"/>
    </source>
</evidence>
<keyword evidence="8 9" id="KW-0961">Cell wall biogenesis/degradation</keyword>